<dbReference type="FunFam" id="2.40.110.10:FF:000001">
    <property type="entry name" value="Acyl-CoA dehydrogenase, mitochondrial"/>
    <property type="match status" value="1"/>
</dbReference>
<dbReference type="InterPro" id="IPR036250">
    <property type="entry name" value="AcylCo_DH-like_C"/>
</dbReference>
<dbReference type="InterPro" id="IPR046373">
    <property type="entry name" value="Acyl-CoA_Oxase/DH_mid-dom_sf"/>
</dbReference>
<dbReference type="Gene3D" id="1.20.140.10">
    <property type="entry name" value="Butyryl-CoA Dehydrogenase, subunit A, domain 3"/>
    <property type="match status" value="1"/>
</dbReference>
<dbReference type="SUPFAM" id="SSF56645">
    <property type="entry name" value="Acyl-CoA dehydrogenase NM domain-like"/>
    <property type="match status" value="1"/>
</dbReference>
<evidence type="ECO:0000256" key="1">
    <source>
        <dbReference type="ARBA" id="ARBA00001974"/>
    </source>
</evidence>
<dbReference type="FunFam" id="1.10.540.10:FF:000002">
    <property type="entry name" value="Acyl-CoA dehydrogenase FadE19"/>
    <property type="match status" value="1"/>
</dbReference>
<feature type="domain" description="Acyl-CoA dehydrogenase/oxidase C-terminal" evidence="6">
    <location>
        <begin position="229"/>
        <end position="378"/>
    </location>
</feature>
<dbReference type="Pfam" id="PF00441">
    <property type="entry name" value="Acyl-CoA_dh_1"/>
    <property type="match status" value="1"/>
</dbReference>
<reference evidence="9" key="1">
    <citation type="submission" date="2015-10" db="EMBL/GenBank/DDBJ databases">
        <authorList>
            <person name="Gilbert D.G."/>
        </authorList>
    </citation>
    <scope>NUCLEOTIDE SEQUENCE</scope>
</reference>
<organism evidence="9">
    <name type="scientific">hydrothermal vent metagenome</name>
    <dbReference type="NCBI Taxonomy" id="652676"/>
    <lineage>
        <taxon>unclassified sequences</taxon>
        <taxon>metagenomes</taxon>
        <taxon>ecological metagenomes</taxon>
    </lineage>
</organism>
<dbReference type="InterPro" id="IPR006091">
    <property type="entry name" value="Acyl-CoA_Oxase/DH_mid-dom"/>
</dbReference>
<dbReference type="PIRSF" id="PIRSF016578">
    <property type="entry name" value="HsaA"/>
    <property type="match status" value="1"/>
</dbReference>
<sequence>MNFNLSEEQQLIQKTARDFANDHLRPGVIDRDENAQFPAEQVKMMGELGFMGMMIPEEYGGAGMDSLSYCIALEEIAKADASATVIMSVNNSLVCQLLYLYASEKQKQKYLTKLASGEWLGAFSLSEPQSGSDAGNMRTFAKREGDQYIINGTKNWVTSGISSDVVILMCLTEKNVGSKGISAFIIEKGFEGLSTGQKENKLGIRGSDTCELYLEDCKVSLDNIIGKEGQGFKIALGALDGGRIGIATQALGIAAESLDRSIQYAKERKQFGKTIGKFGAIQSKLAQMAIHVDAARLLIHRAAKLKDEGKPFGKEAAMAKNFASKVAMDASTQCVQIFGGYGYIRETGVERLMRDAKITQIYEGTSEIQELVVARSLLT</sequence>
<evidence type="ECO:0000256" key="3">
    <source>
        <dbReference type="ARBA" id="ARBA00022630"/>
    </source>
</evidence>
<protein>
    <submittedName>
        <fullName evidence="9">Butyryl-CoA dehydrogenase</fullName>
        <ecNumber evidence="9">1.3.8.1</ecNumber>
    </submittedName>
</protein>
<dbReference type="Pfam" id="PF02771">
    <property type="entry name" value="Acyl-CoA_dh_N"/>
    <property type="match status" value="1"/>
</dbReference>
<dbReference type="GO" id="GO:0016937">
    <property type="term" value="F:short-chain fatty acyl-CoA dehydrogenase activity"/>
    <property type="evidence" value="ECO:0007669"/>
    <property type="project" value="UniProtKB-EC"/>
</dbReference>
<dbReference type="AlphaFoldDB" id="A0A160VH38"/>
<gene>
    <name evidence="9" type="ORF">MGWOODY_Mmi1308</name>
</gene>
<accession>A0A160VH38</accession>
<dbReference type="InterPro" id="IPR013786">
    <property type="entry name" value="AcylCoA_DH/ox_N"/>
</dbReference>
<keyword evidence="3" id="KW-0285">Flavoprotein</keyword>
<dbReference type="InterPro" id="IPR037069">
    <property type="entry name" value="AcylCoA_DH/ox_N_sf"/>
</dbReference>
<dbReference type="PANTHER" id="PTHR43884">
    <property type="entry name" value="ACYL-COA DEHYDROGENASE"/>
    <property type="match status" value="1"/>
</dbReference>
<dbReference type="Pfam" id="PF02770">
    <property type="entry name" value="Acyl-CoA_dh_M"/>
    <property type="match status" value="1"/>
</dbReference>
<feature type="domain" description="Acyl-CoA dehydrogenase/oxidase N-terminal" evidence="8">
    <location>
        <begin position="6"/>
        <end position="118"/>
    </location>
</feature>
<evidence type="ECO:0000313" key="9">
    <source>
        <dbReference type="EMBL" id="CUV09389.1"/>
    </source>
</evidence>
<comment type="cofactor">
    <cofactor evidence="1">
        <name>FAD</name>
        <dbReference type="ChEBI" id="CHEBI:57692"/>
    </cofactor>
</comment>
<name>A0A160VH38_9ZZZZ</name>
<comment type="similarity">
    <text evidence="2">Belongs to the acyl-CoA dehydrogenase family.</text>
</comment>
<dbReference type="PANTHER" id="PTHR43884:SF12">
    <property type="entry name" value="ISOVALERYL-COA DEHYDROGENASE, MITOCHONDRIAL-RELATED"/>
    <property type="match status" value="1"/>
</dbReference>
<evidence type="ECO:0000259" key="8">
    <source>
        <dbReference type="Pfam" id="PF02771"/>
    </source>
</evidence>
<dbReference type="PROSITE" id="PS00073">
    <property type="entry name" value="ACYL_COA_DH_2"/>
    <property type="match status" value="1"/>
</dbReference>
<evidence type="ECO:0000256" key="2">
    <source>
        <dbReference type="ARBA" id="ARBA00009347"/>
    </source>
</evidence>
<dbReference type="CDD" id="cd01158">
    <property type="entry name" value="SCAD_SBCAD"/>
    <property type="match status" value="1"/>
</dbReference>
<dbReference type="Gene3D" id="2.40.110.10">
    <property type="entry name" value="Butyryl-CoA Dehydrogenase, subunit A, domain 2"/>
    <property type="match status" value="1"/>
</dbReference>
<dbReference type="InterPro" id="IPR009100">
    <property type="entry name" value="AcylCoA_DH/oxidase_NM_dom_sf"/>
</dbReference>
<evidence type="ECO:0000256" key="4">
    <source>
        <dbReference type="ARBA" id="ARBA00022827"/>
    </source>
</evidence>
<feature type="domain" description="Acyl-CoA oxidase/dehydrogenase middle" evidence="7">
    <location>
        <begin position="122"/>
        <end position="217"/>
    </location>
</feature>
<dbReference type="GO" id="GO:0050660">
    <property type="term" value="F:flavin adenine dinucleotide binding"/>
    <property type="evidence" value="ECO:0007669"/>
    <property type="project" value="InterPro"/>
</dbReference>
<keyword evidence="5 9" id="KW-0560">Oxidoreductase</keyword>
<dbReference type="Gene3D" id="1.10.540.10">
    <property type="entry name" value="Acyl-CoA dehydrogenase/oxidase, N-terminal domain"/>
    <property type="match status" value="1"/>
</dbReference>
<keyword evidence="4" id="KW-0274">FAD</keyword>
<dbReference type="InterPro" id="IPR009075">
    <property type="entry name" value="AcylCo_DH/oxidase_C"/>
</dbReference>
<evidence type="ECO:0000256" key="5">
    <source>
        <dbReference type="ARBA" id="ARBA00023002"/>
    </source>
</evidence>
<proteinExistence type="inferred from homology"/>
<dbReference type="SUPFAM" id="SSF47203">
    <property type="entry name" value="Acyl-CoA dehydrogenase C-terminal domain-like"/>
    <property type="match status" value="1"/>
</dbReference>
<dbReference type="EC" id="1.3.8.1" evidence="9"/>
<evidence type="ECO:0000259" key="7">
    <source>
        <dbReference type="Pfam" id="PF02770"/>
    </source>
</evidence>
<dbReference type="FunFam" id="1.20.140.10:FF:000004">
    <property type="entry name" value="Acyl-CoA dehydrogenase FadE25"/>
    <property type="match status" value="1"/>
</dbReference>
<dbReference type="InterPro" id="IPR006089">
    <property type="entry name" value="Acyl-CoA_DH_CS"/>
</dbReference>
<evidence type="ECO:0000259" key="6">
    <source>
        <dbReference type="Pfam" id="PF00441"/>
    </source>
</evidence>
<dbReference type="EMBL" id="FAXC01000234">
    <property type="protein sequence ID" value="CUV09389.1"/>
    <property type="molecule type" value="Genomic_DNA"/>
</dbReference>